<gene>
    <name evidence="1" type="ORF">JFP838_pA0238</name>
</gene>
<reference evidence="1 2" key="1">
    <citation type="journal article" date="2016" name="PLoS ONE">
        <title>Plasmid Characterization and Chromosome Analysis of Two netF+ Clostridium perfringens Isolates Associated with Foal and Canine Necrotizing Enteritis.</title>
        <authorList>
            <person name="Mehdizadeh Gohari I."/>
            <person name="Kropinski A.M."/>
            <person name="Weese S.J."/>
            <person name="Parreira V.R."/>
            <person name="Whitehead A.E."/>
            <person name="Boerlin P."/>
            <person name="Prescott J.F."/>
        </authorList>
    </citation>
    <scope>NUCLEOTIDE SEQUENCE [LARGE SCALE GENOMIC DNA]</scope>
    <source>
        <strain evidence="1 2">JP838</strain>
        <plasmid evidence="2">Plasmid pJFP838A</plasmid>
    </source>
</reference>
<dbReference type="AlphaFoldDB" id="A0A140GRJ5"/>
<dbReference type="Proteomes" id="UP000070260">
    <property type="component" value="Plasmid pJFP838A"/>
</dbReference>
<dbReference type="RefSeq" id="WP_061429747.1">
    <property type="nucleotide sequence ID" value="NZ_CATNZX010000001.1"/>
</dbReference>
<geneLocation type="plasmid" evidence="1 2">
    <name>pJFP838A</name>
</geneLocation>
<keyword evidence="1" id="KW-0614">Plasmid</keyword>
<protein>
    <submittedName>
        <fullName evidence="1">Uncharacterized protein</fullName>
    </submittedName>
</protein>
<evidence type="ECO:0000313" key="1">
    <source>
        <dbReference type="EMBL" id="AMN31154.1"/>
    </source>
</evidence>
<name>A0A140GRJ5_CLOPF</name>
<accession>A0A140GRJ5</accession>
<sequence>MKALKILYIDFLKILYLVFKKLLKKQIIKVYYYKYSFHYINNNNETEKNIPEIEVLDNYTSMNEGELITAYLLNKNSNLIELDEGIDIIIKPIETLSLKCFKEDEILNKKFLSEKEIISYNKNMEKYF</sequence>
<dbReference type="PATRIC" id="fig|1502.177.peg.3446"/>
<organism evidence="1 2">
    <name type="scientific">Clostridium perfringens</name>
    <dbReference type="NCBI Taxonomy" id="1502"/>
    <lineage>
        <taxon>Bacteria</taxon>
        <taxon>Bacillati</taxon>
        <taxon>Bacillota</taxon>
        <taxon>Clostridia</taxon>
        <taxon>Eubacteriales</taxon>
        <taxon>Clostridiaceae</taxon>
        <taxon>Clostridium</taxon>
    </lineage>
</organism>
<proteinExistence type="predicted"/>
<dbReference type="EMBL" id="CP013615">
    <property type="protein sequence ID" value="AMN31154.1"/>
    <property type="molecule type" value="Genomic_DNA"/>
</dbReference>
<evidence type="ECO:0000313" key="2">
    <source>
        <dbReference type="Proteomes" id="UP000070260"/>
    </source>
</evidence>